<evidence type="ECO:0000256" key="8">
    <source>
        <dbReference type="SAM" id="SignalP"/>
    </source>
</evidence>
<dbReference type="PANTHER" id="PTHR33146:SF26">
    <property type="entry name" value="ENDONUCLEASE 4"/>
    <property type="match status" value="1"/>
</dbReference>
<dbReference type="InterPro" id="IPR008947">
    <property type="entry name" value="PLipase_C/P1_nuclease_dom_sf"/>
</dbReference>
<dbReference type="EMBL" id="JAUEDM010000006">
    <property type="protein sequence ID" value="KAK3314447.1"/>
    <property type="molecule type" value="Genomic_DNA"/>
</dbReference>
<comment type="similarity">
    <text evidence="1">Belongs to the nuclease type I family.</text>
</comment>
<keyword evidence="3" id="KW-0479">Metal-binding</keyword>
<keyword evidence="4" id="KW-0255">Endonuclease</keyword>
<dbReference type="GO" id="GO:0006308">
    <property type="term" value="P:DNA catabolic process"/>
    <property type="evidence" value="ECO:0007669"/>
    <property type="project" value="InterPro"/>
</dbReference>
<keyword evidence="2" id="KW-0540">Nuclease</keyword>
<feature type="chain" id="PRO_5042230110" evidence="8">
    <location>
        <begin position="20"/>
        <end position="295"/>
    </location>
</feature>
<dbReference type="Pfam" id="PF02265">
    <property type="entry name" value="S1-P1_nuclease"/>
    <property type="match status" value="1"/>
</dbReference>
<protein>
    <submittedName>
        <fullName evidence="9">Nuclease S1</fullName>
    </submittedName>
</protein>
<dbReference type="AlphaFoldDB" id="A0AAE0M0D5"/>
<dbReference type="GO" id="GO:0046872">
    <property type="term" value="F:metal ion binding"/>
    <property type="evidence" value="ECO:0007669"/>
    <property type="project" value="UniProtKB-KW"/>
</dbReference>
<evidence type="ECO:0000256" key="1">
    <source>
        <dbReference type="ARBA" id="ARBA00009547"/>
    </source>
</evidence>
<organism evidence="9 10">
    <name type="scientific">Apodospora peruviana</name>
    <dbReference type="NCBI Taxonomy" id="516989"/>
    <lineage>
        <taxon>Eukaryota</taxon>
        <taxon>Fungi</taxon>
        <taxon>Dikarya</taxon>
        <taxon>Ascomycota</taxon>
        <taxon>Pezizomycotina</taxon>
        <taxon>Sordariomycetes</taxon>
        <taxon>Sordariomycetidae</taxon>
        <taxon>Sordariales</taxon>
        <taxon>Lasiosphaeriaceae</taxon>
        <taxon>Apodospora</taxon>
    </lineage>
</organism>
<name>A0AAE0M0D5_9PEZI</name>
<keyword evidence="7" id="KW-0325">Glycoprotein</keyword>
<dbReference type="InterPro" id="IPR003154">
    <property type="entry name" value="S1/P1nuclease"/>
</dbReference>
<gene>
    <name evidence="9" type="ORF">B0H66DRAFT_576714</name>
</gene>
<reference evidence="9" key="2">
    <citation type="submission" date="2023-06" db="EMBL/GenBank/DDBJ databases">
        <authorList>
            <consortium name="Lawrence Berkeley National Laboratory"/>
            <person name="Haridas S."/>
            <person name="Hensen N."/>
            <person name="Bonometti L."/>
            <person name="Westerberg I."/>
            <person name="Brannstrom I.O."/>
            <person name="Guillou S."/>
            <person name="Cros-Aarteil S."/>
            <person name="Calhoun S."/>
            <person name="Kuo A."/>
            <person name="Mondo S."/>
            <person name="Pangilinan J."/>
            <person name="Riley R."/>
            <person name="Labutti K."/>
            <person name="Andreopoulos B."/>
            <person name="Lipzen A."/>
            <person name="Chen C."/>
            <person name="Yanf M."/>
            <person name="Daum C."/>
            <person name="Ng V."/>
            <person name="Clum A."/>
            <person name="Steindorff A."/>
            <person name="Ohm R."/>
            <person name="Martin F."/>
            <person name="Silar P."/>
            <person name="Natvig D."/>
            <person name="Lalanne C."/>
            <person name="Gautier V."/>
            <person name="Ament-Velasquez S.L."/>
            <person name="Kruys A."/>
            <person name="Hutchinson M.I."/>
            <person name="Powell A.J."/>
            <person name="Barry K."/>
            <person name="Miller A.N."/>
            <person name="Grigoriev I.V."/>
            <person name="Debuchy R."/>
            <person name="Gladieux P."/>
            <person name="Thoren M.H."/>
            <person name="Johannesson H."/>
        </authorList>
    </citation>
    <scope>NUCLEOTIDE SEQUENCE</scope>
    <source>
        <strain evidence="9">CBS 118394</strain>
    </source>
</reference>
<sequence length="295" mass="32031">MRVTPLIAVAGFLAQHVIAWGTVGHATVAYIASGLMKPETADYCKSVLGDNSSDFIGAIASWADSYRYEPGGGFSSVFHYIDAIDNPPYSCDVDFERDCTEEGCIVSAIMNYTDIQRTQHEPMSLKWIVHFLGDIHQPLHDENYGAGGNNISVLVDGEKWNLHAAWDTAFITKMTGGKDLATAKTFSEMLLTRIKGHGVYAAQARKWFRGSLKDTKAAAMGWATETNDLVCSHVLPQGPIAIEGKELNGTYYQEAVPVLEEQMAKAGWRLAAWLDLIATGSTPLGGAPCKGPKKA</sequence>
<feature type="signal peptide" evidence="8">
    <location>
        <begin position="1"/>
        <end position="19"/>
    </location>
</feature>
<evidence type="ECO:0000256" key="5">
    <source>
        <dbReference type="ARBA" id="ARBA00022801"/>
    </source>
</evidence>
<dbReference type="CDD" id="cd11010">
    <property type="entry name" value="S1-P1_nuclease"/>
    <property type="match status" value="1"/>
</dbReference>
<comment type="caution">
    <text evidence="9">The sequence shown here is derived from an EMBL/GenBank/DDBJ whole genome shotgun (WGS) entry which is preliminary data.</text>
</comment>
<evidence type="ECO:0000256" key="2">
    <source>
        <dbReference type="ARBA" id="ARBA00022722"/>
    </source>
</evidence>
<evidence type="ECO:0000256" key="3">
    <source>
        <dbReference type="ARBA" id="ARBA00022723"/>
    </source>
</evidence>
<accession>A0AAE0M0D5</accession>
<dbReference type="GO" id="GO:0016788">
    <property type="term" value="F:hydrolase activity, acting on ester bonds"/>
    <property type="evidence" value="ECO:0007669"/>
    <property type="project" value="InterPro"/>
</dbReference>
<evidence type="ECO:0000256" key="4">
    <source>
        <dbReference type="ARBA" id="ARBA00022759"/>
    </source>
</evidence>
<dbReference type="SUPFAM" id="SSF48537">
    <property type="entry name" value="Phospholipase C/P1 nuclease"/>
    <property type="match status" value="1"/>
</dbReference>
<dbReference type="PANTHER" id="PTHR33146">
    <property type="entry name" value="ENDONUCLEASE 4"/>
    <property type="match status" value="1"/>
</dbReference>
<dbReference type="Proteomes" id="UP001283341">
    <property type="component" value="Unassembled WGS sequence"/>
</dbReference>
<evidence type="ECO:0000256" key="6">
    <source>
        <dbReference type="ARBA" id="ARBA00023157"/>
    </source>
</evidence>
<keyword evidence="6" id="KW-1015">Disulfide bond</keyword>
<keyword evidence="5" id="KW-0378">Hydrolase</keyword>
<dbReference type="Gene3D" id="1.10.575.10">
    <property type="entry name" value="P1 Nuclease"/>
    <property type="match status" value="1"/>
</dbReference>
<reference evidence="9" key="1">
    <citation type="journal article" date="2023" name="Mol. Phylogenet. Evol.">
        <title>Genome-scale phylogeny and comparative genomics of the fungal order Sordariales.</title>
        <authorList>
            <person name="Hensen N."/>
            <person name="Bonometti L."/>
            <person name="Westerberg I."/>
            <person name="Brannstrom I.O."/>
            <person name="Guillou S."/>
            <person name="Cros-Aarteil S."/>
            <person name="Calhoun S."/>
            <person name="Haridas S."/>
            <person name="Kuo A."/>
            <person name="Mondo S."/>
            <person name="Pangilinan J."/>
            <person name="Riley R."/>
            <person name="LaButti K."/>
            <person name="Andreopoulos B."/>
            <person name="Lipzen A."/>
            <person name="Chen C."/>
            <person name="Yan M."/>
            <person name="Daum C."/>
            <person name="Ng V."/>
            <person name="Clum A."/>
            <person name="Steindorff A."/>
            <person name="Ohm R.A."/>
            <person name="Martin F."/>
            <person name="Silar P."/>
            <person name="Natvig D.O."/>
            <person name="Lalanne C."/>
            <person name="Gautier V."/>
            <person name="Ament-Velasquez S.L."/>
            <person name="Kruys A."/>
            <person name="Hutchinson M.I."/>
            <person name="Powell A.J."/>
            <person name="Barry K."/>
            <person name="Miller A.N."/>
            <person name="Grigoriev I.V."/>
            <person name="Debuchy R."/>
            <person name="Gladieux P."/>
            <person name="Hiltunen Thoren M."/>
            <person name="Johannesson H."/>
        </authorList>
    </citation>
    <scope>NUCLEOTIDE SEQUENCE</scope>
    <source>
        <strain evidence="9">CBS 118394</strain>
    </source>
</reference>
<dbReference type="GO" id="GO:0003676">
    <property type="term" value="F:nucleic acid binding"/>
    <property type="evidence" value="ECO:0007669"/>
    <property type="project" value="InterPro"/>
</dbReference>
<dbReference type="GO" id="GO:0004519">
    <property type="term" value="F:endonuclease activity"/>
    <property type="evidence" value="ECO:0007669"/>
    <property type="project" value="UniProtKB-KW"/>
</dbReference>
<evidence type="ECO:0000256" key="7">
    <source>
        <dbReference type="ARBA" id="ARBA00023180"/>
    </source>
</evidence>
<evidence type="ECO:0000313" key="10">
    <source>
        <dbReference type="Proteomes" id="UP001283341"/>
    </source>
</evidence>
<proteinExistence type="inferred from homology"/>
<keyword evidence="8" id="KW-0732">Signal</keyword>
<evidence type="ECO:0000313" key="9">
    <source>
        <dbReference type="EMBL" id="KAK3314447.1"/>
    </source>
</evidence>
<keyword evidence="10" id="KW-1185">Reference proteome</keyword>